<dbReference type="InParanoid" id="A0A517SA06"/>
<dbReference type="InterPro" id="IPR042094">
    <property type="entry name" value="T2SS_GspF_sf"/>
</dbReference>
<dbReference type="InterPro" id="IPR018076">
    <property type="entry name" value="T2SS_GspF_dom"/>
</dbReference>
<feature type="domain" description="Type II secretion system protein GspF" evidence="13">
    <location>
        <begin position="272"/>
        <end position="394"/>
    </location>
</feature>
<evidence type="ECO:0000256" key="6">
    <source>
        <dbReference type="ARBA" id="ARBA00022519"/>
    </source>
</evidence>
<dbReference type="EMBL" id="CP036271">
    <property type="protein sequence ID" value="QDT52953.1"/>
    <property type="molecule type" value="Genomic_DNA"/>
</dbReference>
<sequence>MPEFTYVARELSGKQTTGLVTAQSQQEALSQLSSRQLFPLKIEMAEASKQQLKDVSRRVRPRHLSVFYSQLADLLKSGVPLLKSLELLERQSNSPALTAVLSEIRAEVADGTRLNEAMRRHPRAFNDLVVSMVRAGEEGGFLEDVLKRVAAFTDHQEELKGRVIGAMVYPMFLMGFGGIVVAVLMVYFVPKFEPIFGRMAETGDLPWATTALMAMSHFAQSYWFIAIVAIGGAGYFAKQWIESKEGREKVDRLRIRIIGVGRIVRSLAIARFCRVLGTLLHNGVPLLQSLRIAKDATGNIVISEAVSEAADHITSGKSLARPLMAGGQFPKEIVEMIAVGEEANNLENVLIDIAESLERRTNREVEMVVRLLEPMLLLVMAAVVLFVVIAILLPILNTSQIVS</sequence>
<name>A0A517SA06_9PLAN</name>
<evidence type="ECO:0000256" key="8">
    <source>
        <dbReference type="ARBA" id="ARBA00022989"/>
    </source>
</evidence>
<proteinExistence type="inferred from homology"/>
<dbReference type="RefSeq" id="WP_145027746.1">
    <property type="nucleotide sequence ID" value="NZ_CP036271.1"/>
</dbReference>
<dbReference type="PRINTS" id="PR00812">
    <property type="entry name" value="BCTERIALGSPF"/>
</dbReference>
<keyword evidence="8 12" id="KW-1133">Transmembrane helix</keyword>
<evidence type="ECO:0000256" key="1">
    <source>
        <dbReference type="ARBA" id="ARBA00002684"/>
    </source>
</evidence>
<comment type="similarity">
    <text evidence="3 11">Belongs to the GSP F family.</text>
</comment>
<gene>
    <name evidence="14" type="primary">epsF_1</name>
    <name evidence="14" type="ORF">Pan44_09670</name>
</gene>
<feature type="transmembrane region" description="Helical" evidence="12">
    <location>
        <begin position="221"/>
        <end position="237"/>
    </location>
</feature>
<feature type="transmembrane region" description="Helical" evidence="12">
    <location>
        <begin position="168"/>
        <end position="189"/>
    </location>
</feature>
<evidence type="ECO:0000256" key="4">
    <source>
        <dbReference type="ARBA" id="ARBA00022448"/>
    </source>
</evidence>
<keyword evidence="15" id="KW-1185">Reference proteome</keyword>
<comment type="function">
    <text evidence="1">Component of the type II secretion system inner membrane complex required for the energy-dependent secretion of extracellular factors such as proteases and toxins from the periplasm.</text>
</comment>
<evidence type="ECO:0000256" key="10">
    <source>
        <dbReference type="ARBA" id="ARBA00030750"/>
    </source>
</evidence>
<evidence type="ECO:0000256" key="3">
    <source>
        <dbReference type="ARBA" id="ARBA00005745"/>
    </source>
</evidence>
<feature type="transmembrane region" description="Helical" evidence="12">
    <location>
        <begin position="376"/>
        <end position="396"/>
    </location>
</feature>
<organism evidence="14 15">
    <name type="scientific">Caulifigura coniformis</name>
    <dbReference type="NCBI Taxonomy" id="2527983"/>
    <lineage>
        <taxon>Bacteria</taxon>
        <taxon>Pseudomonadati</taxon>
        <taxon>Planctomycetota</taxon>
        <taxon>Planctomycetia</taxon>
        <taxon>Planctomycetales</taxon>
        <taxon>Planctomycetaceae</taxon>
        <taxon>Caulifigura</taxon>
    </lineage>
</organism>
<dbReference type="KEGG" id="ccos:Pan44_09670"/>
<keyword evidence="6" id="KW-0997">Cell inner membrane</keyword>
<protein>
    <recommendedName>
        <fullName evidence="10">General secretion pathway protein F</fullName>
    </recommendedName>
</protein>
<dbReference type="FunFam" id="1.20.81.30:FF:000001">
    <property type="entry name" value="Type II secretion system protein F"/>
    <property type="match status" value="2"/>
</dbReference>
<keyword evidence="7 11" id="KW-0812">Transmembrane</keyword>
<dbReference type="GO" id="GO:0009306">
    <property type="term" value="P:protein secretion"/>
    <property type="evidence" value="ECO:0007669"/>
    <property type="project" value="InterPro"/>
</dbReference>
<dbReference type="OrthoDB" id="9805682at2"/>
<dbReference type="InterPro" id="IPR003004">
    <property type="entry name" value="GspF/PilC"/>
</dbReference>
<accession>A0A517SA06</accession>
<keyword evidence="4 11" id="KW-0813">Transport</keyword>
<dbReference type="PROSITE" id="PS00874">
    <property type="entry name" value="T2SP_F"/>
    <property type="match status" value="1"/>
</dbReference>
<evidence type="ECO:0000256" key="9">
    <source>
        <dbReference type="ARBA" id="ARBA00023136"/>
    </source>
</evidence>
<evidence type="ECO:0000313" key="14">
    <source>
        <dbReference type="EMBL" id="QDT52953.1"/>
    </source>
</evidence>
<evidence type="ECO:0000259" key="13">
    <source>
        <dbReference type="Pfam" id="PF00482"/>
    </source>
</evidence>
<evidence type="ECO:0000256" key="12">
    <source>
        <dbReference type="SAM" id="Phobius"/>
    </source>
</evidence>
<dbReference type="InterPro" id="IPR001992">
    <property type="entry name" value="T2SS_GspF/T4SS_PilC_CS"/>
</dbReference>
<dbReference type="AlphaFoldDB" id="A0A517SA06"/>
<evidence type="ECO:0000256" key="5">
    <source>
        <dbReference type="ARBA" id="ARBA00022475"/>
    </source>
</evidence>
<feature type="domain" description="Type II secretion system protein GspF" evidence="13">
    <location>
        <begin position="67"/>
        <end position="190"/>
    </location>
</feature>
<evidence type="ECO:0000313" key="15">
    <source>
        <dbReference type="Proteomes" id="UP000315700"/>
    </source>
</evidence>
<keyword evidence="5" id="KW-1003">Cell membrane</keyword>
<dbReference type="PANTHER" id="PTHR30012:SF0">
    <property type="entry name" value="TYPE II SECRETION SYSTEM PROTEIN F-RELATED"/>
    <property type="match status" value="1"/>
</dbReference>
<dbReference type="Proteomes" id="UP000315700">
    <property type="component" value="Chromosome"/>
</dbReference>
<dbReference type="PANTHER" id="PTHR30012">
    <property type="entry name" value="GENERAL SECRETION PATHWAY PROTEIN"/>
    <property type="match status" value="1"/>
</dbReference>
<reference evidence="14 15" key="1">
    <citation type="submission" date="2019-02" db="EMBL/GenBank/DDBJ databases">
        <title>Deep-cultivation of Planctomycetes and their phenomic and genomic characterization uncovers novel biology.</title>
        <authorList>
            <person name="Wiegand S."/>
            <person name="Jogler M."/>
            <person name="Boedeker C."/>
            <person name="Pinto D."/>
            <person name="Vollmers J."/>
            <person name="Rivas-Marin E."/>
            <person name="Kohn T."/>
            <person name="Peeters S.H."/>
            <person name="Heuer A."/>
            <person name="Rast P."/>
            <person name="Oberbeckmann S."/>
            <person name="Bunk B."/>
            <person name="Jeske O."/>
            <person name="Meyerdierks A."/>
            <person name="Storesund J.E."/>
            <person name="Kallscheuer N."/>
            <person name="Luecker S."/>
            <person name="Lage O.M."/>
            <person name="Pohl T."/>
            <person name="Merkel B.J."/>
            <person name="Hornburger P."/>
            <person name="Mueller R.-W."/>
            <person name="Bruemmer F."/>
            <person name="Labrenz M."/>
            <person name="Spormann A.M."/>
            <person name="Op den Camp H."/>
            <person name="Overmann J."/>
            <person name="Amann R."/>
            <person name="Jetten M.S.M."/>
            <person name="Mascher T."/>
            <person name="Medema M.H."/>
            <person name="Devos D.P."/>
            <person name="Kaster A.-K."/>
            <person name="Ovreas L."/>
            <person name="Rohde M."/>
            <person name="Galperin M.Y."/>
            <person name="Jogler C."/>
        </authorList>
    </citation>
    <scope>NUCLEOTIDE SEQUENCE [LARGE SCALE GENOMIC DNA]</scope>
    <source>
        <strain evidence="14 15">Pan44</strain>
    </source>
</reference>
<dbReference type="GO" id="GO:0005886">
    <property type="term" value="C:plasma membrane"/>
    <property type="evidence" value="ECO:0007669"/>
    <property type="project" value="UniProtKB-SubCell"/>
</dbReference>
<evidence type="ECO:0000256" key="11">
    <source>
        <dbReference type="RuleBase" id="RU003923"/>
    </source>
</evidence>
<dbReference type="Pfam" id="PF00482">
    <property type="entry name" value="T2SSF"/>
    <property type="match status" value="2"/>
</dbReference>
<dbReference type="Gene3D" id="1.20.81.30">
    <property type="entry name" value="Type II secretion system (T2SS), domain F"/>
    <property type="match status" value="2"/>
</dbReference>
<evidence type="ECO:0000256" key="2">
    <source>
        <dbReference type="ARBA" id="ARBA00004429"/>
    </source>
</evidence>
<evidence type="ECO:0000256" key="7">
    <source>
        <dbReference type="ARBA" id="ARBA00022692"/>
    </source>
</evidence>
<keyword evidence="9 12" id="KW-0472">Membrane</keyword>
<comment type="subcellular location">
    <subcellularLocation>
        <location evidence="2">Cell inner membrane</location>
        <topology evidence="2">Multi-pass membrane protein</topology>
    </subcellularLocation>
    <subcellularLocation>
        <location evidence="11">Cell membrane</location>
        <topology evidence="11">Multi-pass membrane protein</topology>
    </subcellularLocation>
</comment>